<keyword evidence="4" id="KW-0325">Glycoprotein</keyword>
<dbReference type="SUPFAM" id="SSF56487">
    <property type="entry name" value="SRCR-like"/>
    <property type="match status" value="3"/>
</dbReference>
<dbReference type="Proteomes" id="UP000596742">
    <property type="component" value="Unassembled WGS sequence"/>
</dbReference>
<accession>A0A8B6HKL0</accession>
<name>A0A8B6HKL0_MYTGA</name>
<evidence type="ECO:0000256" key="5">
    <source>
        <dbReference type="PROSITE-ProRule" id="PRU00196"/>
    </source>
</evidence>
<sequence length="314" mass="34872">MDLDRVFHQHAVTWIKSINVVIYFMFKFVITQKEGELRLVGGACQLQGRIEIFHSGIWGTVCDNGFGYNDAVVVCRQLGSSSWTNVQFYTSADGVGQIWLDGLACSGTETELSRCGHSGWDNHNCNHNADVGVWCFDASDGDLRIIGGADSGRLEIYHINSWGTICDDHFTKYNAVVACRQLGLRSTNAAFYTAGNGKGMIWLDEVNCTRTAAGLDMCRHLGWGIHNCGHSEDVGVRCYGGFETFTGDLRLVEGDTPRDGRLEVYYNAQWGTVCDDDFDIVDARVACRQLRYRPQAKRSRISARAECIAQHAAL</sequence>
<feature type="disulfide bond" evidence="5">
    <location>
        <begin position="208"/>
        <end position="218"/>
    </location>
</feature>
<keyword evidence="2" id="KW-0677">Repeat</keyword>
<dbReference type="PANTHER" id="PTHR19331:SF487">
    <property type="entry name" value="SOLUBLE SCAVENGER RECEPTOR CYSTEINE-RICH DOMAIN-CONTAINING PROTEIN SSC5D"/>
    <property type="match status" value="1"/>
</dbReference>
<organism evidence="7 8">
    <name type="scientific">Mytilus galloprovincialis</name>
    <name type="common">Mediterranean mussel</name>
    <dbReference type="NCBI Taxonomy" id="29158"/>
    <lineage>
        <taxon>Eukaryota</taxon>
        <taxon>Metazoa</taxon>
        <taxon>Spiralia</taxon>
        <taxon>Lophotrochozoa</taxon>
        <taxon>Mollusca</taxon>
        <taxon>Bivalvia</taxon>
        <taxon>Autobranchia</taxon>
        <taxon>Pteriomorphia</taxon>
        <taxon>Mytilida</taxon>
        <taxon>Mytiloidea</taxon>
        <taxon>Mytilidae</taxon>
        <taxon>Mytilinae</taxon>
        <taxon>Mytilus</taxon>
    </lineage>
</organism>
<evidence type="ECO:0000313" key="8">
    <source>
        <dbReference type="Proteomes" id="UP000596742"/>
    </source>
</evidence>
<dbReference type="InterPro" id="IPR001190">
    <property type="entry name" value="SRCR"/>
</dbReference>
<comment type="caution">
    <text evidence="5">Lacks conserved residue(s) required for the propagation of feature annotation.</text>
</comment>
<protein>
    <recommendedName>
        <fullName evidence="6">SRCR domain-containing protein</fullName>
    </recommendedName>
</protein>
<evidence type="ECO:0000256" key="3">
    <source>
        <dbReference type="ARBA" id="ARBA00023157"/>
    </source>
</evidence>
<dbReference type="PROSITE" id="PS00420">
    <property type="entry name" value="SRCR_1"/>
    <property type="match status" value="1"/>
</dbReference>
<dbReference type="PRINTS" id="PR00258">
    <property type="entry name" value="SPERACTRCPTR"/>
</dbReference>
<evidence type="ECO:0000256" key="1">
    <source>
        <dbReference type="ARBA" id="ARBA00022729"/>
    </source>
</evidence>
<keyword evidence="3 5" id="KW-1015">Disulfide bond</keyword>
<dbReference type="AlphaFoldDB" id="A0A8B6HKL0"/>
<feature type="domain" description="SRCR" evidence="6">
    <location>
        <begin position="143"/>
        <end position="239"/>
    </location>
</feature>
<proteinExistence type="predicted"/>
<dbReference type="PROSITE" id="PS50287">
    <property type="entry name" value="SRCR_2"/>
    <property type="match status" value="3"/>
</dbReference>
<keyword evidence="1" id="KW-0732">Signal</keyword>
<evidence type="ECO:0000256" key="4">
    <source>
        <dbReference type="ARBA" id="ARBA00023180"/>
    </source>
</evidence>
<evidence type="ECO:0000256" key="2">
    <source>
        <dbReference type="ARBA" id="ARBA00022737"/>
    </source>
</evidence>
<dbReference type="FunFam" id="3.10.250.10:FF:000001">
    <property type="entry name" value="Lysyl oxidase 4 isoform X1"/>
    <property type="match status" value="1"/>
</dbReference>
<dbReference type="EMBL" id="UYJE01010178">
    <property type="protein sequence ID" value="VDI80489.1"/>
    <property type="molecule type" value="Genomic_DNA"/>
</dbReference>
<feature type="domain" description="SRCR" evidence="6">
    <location>
        <begin position="249"/>
        <end position="290"/>
    </location>
</feature>
<feature type="domain" description="SRCR" evidence="6">
    <location>
        <begin position="37"/>
        <end position="136"/>
    </location>
</feature>
<evidence type="ECO:0000313" key="7">
    <source>
        <dbReference type="EMBL" id="VDI80489.1"/>
    </source>
</evidence>
<dbReference type="GO" id="GO:0016020">
    <property type="term" value="C:membrane"/>
    <property type="evidence" value="ECO:0007669"/>
    <property type="project" value="InterPro"/>
</dbReference>
<dbReference type="FunFam" id="3.10.250.10:FF:000011">
    <property type="entry name" value="Scavenger receptor class A member 5"/>
    <property type="match status" value="1"/>
</dbReference>
<dbReference type="PANTHER" id="PTHR19331">
    <property type="entry name" value="SCAVENGER RECEPTOR DOMAIN-CONTAINING"/>
    <property type="match status" value="1"/>
</dbReference>
<dbReference type="OrthoDB" id="6286334at2759"/>
<gene>
    <name evidence="7" type="ORF">MGAL_10B054362</name>
</gene>
<keyword evidence="8" id="KW-1185">Reference proteome</keyword>
<dbReference type="Pfam" id="PF00530">
    <property type="entry name" value="SRCR"/>
    <property type="match status" value="3"/>
</dbReference>
<reference evidence="7" key="1">
    <citation type="submission" date="2018-11" db="EMBL/GenBank/DDBJ databases">
        <authorList>
            <person name="Alioto T."/>
            <person name="Alioto T."/>
        </authorList>
    </citation>
    <scope>NUCLEOTIDE SEQUENCE</scope>
</reference>
<feature type="disulfide bond" evidence="5">
    <location>
        <begin position="105"/>
        <end position="115"/>
    </location>
</feature>
<dbReference type="Gene3D" id="3.10.250.10">
    <property type="entry name" value="SRCR-like domain"/>
    <property type="match status" value="3"/>
</dbReference>
<evidence type="ECO:0000259" key="6">
    <source>
        <dbReference type="PROSITE" id="PS50287"/>
    </source>
</evidence>
<dbReference type="InterPro" id="IPR036772">
    <property type="entry name" value="SRCR-like_dom_sf"/>
</dbReference>
<dbReference type="SMART" id="SM00202">
    <property type="entry name" value="SR"/>
    <property type="match status" value="3"/>
</dbReference>
<comment type="caution">
    <text evidence="7">The sequence shown here is derived from an EMBL/GenBank/DDBJ whole genome shotgun (WGS) entry which is preliminary data.</text>
</comment>